<dbReference type="PANTHER" id="PTHR21240">
    <property type="entry name" value="2-AMINO-3-CARBOXYLMUCONATE-6-SEMIALDEHYDE DECARBOXYLASE"/>
    <property type="match status" value="1"/>
</dbReference>
<dbReference type="PANTHER" id="PTHR21240:SF30">
    <property type="entry name" value="AMIDOHYDROLASE-RELATED DOMAIN-CONTAINING PROTEIN-RELATED"/>
    <property type="match status" value="1"/>
</dbReference>
<evidence type="ECO:0000259" key="2">
    <source>
        <dbReference type="Pfam" id="PF04909"/>
    </source>
</evidence>
<dbReference type="Gene3D" id="3.20.20.140">
    <property type="entry name" value="Metal-dependent hydrolases"/>
    <property type="match status" value="1"/>
</dbReference>
<dbReference type="GO" id="GO:0016787">
    <property type="term" value="F:hydrolase activity"/>
    <property type="evidence" value="ECO:0007669"/>
    <property type="project" value="UniProtKB-KW"/>
</dbReference>
<dbReference type="GO" id="GO:0019748">
    <property type="term" value="P:secondary metabolic process"/>
    <property type="evidence" value="ECO:0007669"/>
    <property type="project" value="TreeGrafter"/>
</dbReference>
<dbReference type="SUPFAM" id="SSF51556">
    <property type="entry name" value="Metallo-dependent hydrolases"/>
    <property type="match status" value="1"/>
</dbReference>
<dbReference type="InterPro" id="IPR032466">
    <property type="entry name" value="Metal_Hydrolase"/>
</dbReference>
<feature type="domain" description="Amidohydrolase-related" evidence="2">
    <location>
        <begin position="10"/>
        <end position="312"/>
    </location>
</feature>
<dbReference type="InterPro" id="IPR006680">
    <property type="entry name" value="Amidohydro-rel"/>
</dbReference>
<dbReference type="AlphaFoldDB" id="A0A5M6J1T4"/>
<name>A0A5M6J1T4_9PROT</name>
<comment type="caution">
    <text evidence="3">The sequence shown here is derived from an EMBL/GenBank/DDBJ whole genome shotgun (WGS) entry which is preliminary data.</text>
</comment>
<reference evidence="3 4" key="1">
    <citation type="submission" date="2019-09" db="EMBL/GenBank/DDBJ databases">
        <title>Genome sequence of Rhodovastum atsumiense, a diverse member of the Acetobacteraceae family of non-sulfur purple photosynthetic bacteria.</title>
        <authorList>
            <person name="Meyer T."/>
            <person name="Kyndt J."/>
        </authorList>
    </citation>
    <scope>NUCLEOTIDE SEQUENCE [LARGE SCALE GENOMIC DNA]</scope>
    <source>
        <strain evidence="3 4">DSM 21279</strain>
    </source>
</reference>
<dbReference type="GO" id="GO:0016831">
    <property type="term" value="F:carboxy-lyase activity"/>
    <property type="evidence" value="ECO:0007669"/>
    <property type="project" value="InterPro"/>
</dbReference>
<dbReference type="Proteomes" id="UP000325255">
    <property type="component" value="Unassembled WGS sequence"/>
</dbReference>
<accession>A0A5M6J1T4</accession>
<dbReference type="EMBL" id="VWPK01000001">
    <property type="protein sequence ID" value="KAA5614566.1"/>
    <property type="molecule type" value="Genomic_DNA"/>
</dbReference>
<proteinExistence type="predicted"/>
<keyword evidence="4" id="KW-1185">Reference proteome</keyword>
<dbReference type="Pfam" id="PF04909">
    <property type="entry name" value="Amidohydro_2"/>
    <property type="match status" value="1"/>
</dbReference>
<dbReference type="RefSeq" id="WP_150038226.1">
    <property type="nucleotide sequence ID" value="NZ_OW485601.1"/>
</dbReference>
<keyword evidence="3" id="KW-0378">Hydrolase</keyword>
<evidence type="ECO:0000313" key="3">
    <source>
        <dbReference type="EMBL" id="KAA5614566.1"/>
    </source>
</evidence>
<keyword evidence="1" id="KW-0456">Lyase</keyword>
<organism evidence="3 4">
    <name type="scientific">Rhodovastum atsumiense</name>
    <dbReference type="NCBI Taxonomy" id="504468"/>
    <lineage>
        <taxon>Bacteria</taxon>
        <taxon>Pseudomonadati</taxon>
        <taxon>Pseudomonadota</taxon>
        <taxon>Alphaproteobacteria</taxon>
        <taxon>Acetobacterales</taxon>
        <taxon>Acetobacteraceae</taxon>
        <taxon>Rhodovastum</taxon>
    </lineage>
</organism>
<gene>
    <name evidence="3" type="ORF">F1189_00060</name>
</gene>
<dbReference type="OrthoDB" id="9799024at2"/>
<sequence length="315" mass="32761">MASPLPPPLIDFHSHHLPARWPATTARGLPPAQAARWDRINARLADPAALVAHIDSGDLAARVVNIPAALFAAGDVVPLATWRALNDTLAELVATRPGQLIGLVAVDAFAGEEAAAEIERGVRQLGLRGVFVDSARGEALLDAPEARPALQAAATLGVPVFVHPVNPQPLTRQLARYPNLGTLLARGTVNAATLVALIEGEVFDTLPALKVVVTTLAIGGVLLARGYLGHAARPDALSLLRRHVHIDTMGFDPALIRIAVETLGIDNVLAGSDWPIVNDAPIRDRAAAAFAAAGLDEAAAAQVAAGNARRLLAIA</sequence>
<protein>
    <submittedName>
        <fullName evidence="3">Amidohydrolase family protein</fullName>
    </submittedName>
</protein>
<evidence type="ECO:0000313" key="4">
    <source>
        <dbReference type="Proteomes" id="UP000325255"/>
    </source>
</evidence>
<dbReference type="GO" id="GO:0005829">
    <property type="term" value="C:cytosol"/>
    <property type="evidence" value="ECO:0007669"/>
    <property type="project" value="TreeGrafter"/>
</dbReference>
<dbReference type="InterPro" id="IPR032465">
    <property type="entry name" value="ACMSD"/>
</dbReference>
<evidence type="ECO:0000256" key="1">
    <source>
        <dbReference type="ARBA" id="ARBA00023239"/>
    </source>
</evidence>